<dbReference type="InterPro" id="IPR027417">
    <property type="entry name" value="P-loop_NTPase"/>
</dbReference>
<comment type="similarity">
    <text evidence="9">Belongs to the dethiobiotin synthetase family.</text>
</comment>
<keyword evidence="6 9" id="KW-0067">ATP-binding</keyword>
<keyword evidence="1 9" id="KW-0963">Cytoplasm</keyword>
<comment type="function">
    <text evidence="9">Catalyzes a mechanistically unusual reaction, the ATP-dependent insertion of CO2 between the N7 and N8 nitrogen atoms of 7,8-diaminopelargonic acid (DAPA, also called 7,8-diammoniononanoate) to form a ureido ring.</text>
</comment>
<gene>
    <name evidence="9 10" type="primary">bioD</name>
    <name evidence="10" type="ORF">AB0T83_04520</name>
</gene>
<dbReference type="PANTHER" id="PTHR43210:SF2">
    <property type="entry name" value="ATP-DEPENDENT DETHIOBIOTIN SYNTHETASE BIOD 2"/>
    <property type="match status" value="1"/>
</dbReference>
<dbReference type="EMBL" id="JBFBVU010000003">
    <property type="protein sequence ID" value="MEV8466048.1"/>
    <property type="molecule type" value="Genomic_DNA"/>
</dbReference>
<evidence type="ECO:0000256" key="2">
    <source>
        <dbReference type="ARBA" id="ARBA00022598"/>
    </source>
</evidence>
<evidence type="ECO:0000313" key="11">
    <source>
        <dbReference type="Proteomes" id="UP001553161"/>
    </source>
</evidence>
<dbReference type="SUPFAM" id="SSF52540">
    <property type="entry name" value="P-loop containing nucleoside triphosphate hydrolases"/>
    <property type="match status" value="1"/>
</dbReference>
<accession>A0ABV3L6Q2</accession>
<keyword evidence="11" id="KW-1185">Reference proteome</keyword>
<evidence type="ECO:0000256" key="3">
    <source>
        <dbReference type="ARBA" id="ARBA00022723"/>
    </source>
</evidence>
<organism evidence="10 11">
    <name type="scientific">Meridianimarinicoccus marinus</name>
    <dbReference type="NCBI Taxonomy" id="3231483"/>
    <lineage>
        <taxon>Bacteria</taxon>
        <taxon>Pseudomonadati</taxon>
        <taxon>Pseudomonadota</taxon>
        <taxon>Alphaproteobacteria</taxon>
        <taxon>Rhodobacterales</taxon>
        <taxon>Paracoccaceae</taxon>
        <taxon>Meridianimarinicoccus</taxon>
    </lineage>
</organism>
<dbReference type="Pfam" id="PF13500">
    <property type="entry name" value="AAA_26"/>
    <property type="match status" value="1"/>
</dbReference>
<comment type="pathway">
    <text evidence="9">Cofactor biosynthesis; biotin biosynthesis; biotin from 7,8-diaminononanoate: step 1/2.</text>
</comment>
<comment type="subunit">
    <text evidence="9">Homodimer.</text>
</comment>
<comment type="catalytic activity">
    <reaction evidence="8">
        <text>(7R,8S)-8-amino-7-(carboxyamino)nonanoate + ATP = (4R,5S)-dethiobiotin + ADP + phosphate + H(+)</text>
        <dbReference type="Rhea" id="RHEA:63684"/>
        <dbReference type="ChEBI" id="CHEBI:15378"/>
        <dbReference type="ChEBI" id="CHEBI:30616"/>
        <dbReference type="ChEBI" id="CHEBI:43474"/>
        <dbReference type="ChEBI" id="CHEBI:149470"/>
        <dbReference type="ChEBI" id="CHEBI:149473"/>
        <dbReference type="ChEBI" id="CHEBI:456216"/>
    </reaction>
</comment>
<sequence length="208" mass="22002">MTAVVVTGTDTGIGKTVFSAGLTAALGATYWKPVQSGLEDDTDSQIVARLSGRPTLPEAWRLQLPASPHLSAEAEGVEIDDIALTLPDTSGPLVVEGAGGLLVPLNRRTTYLDVIARWRAPVILCARTALGTINHSLLSLASLRARDVPVIGIAFIGAAEPEVEQTICDFGQVAHLGRLGLLDSLTPTTLREEFIAIDIDRIRKSMAA</sequence>
<reference evidence="10 11" key="1">
    <citation type="submission" date="2024-07" db="EMBL/GenBank/DDBJ databases">
        <authorList>
            <person name="Kang M."/>
        </authorList>
    </citation>
    <scope>NUCLEOTIDE SEQUENCE [LARGE SCALE GENOMIC DNA]</scope>
    <source>
        <strain evidence="10 11">DFM31</strain>
    </source>
</reference>
<keyword evidence="7 9" id="KW-0460">Magnesium</keyword>
<evidence type="ECO:0000256" key="1">
    <source>
        <dbReference type="ARBA" id="ARBA00022490"/>
    </source>
</evidence>
<evidence type="ECO:0000256" key="5">
    <source>
        <dbReference type="ARBA" id="ARBA00022756"/>
    </source>
</evidence>
<dbReference type="InterPro" id="IPR004472">
    <property type="entry name" value="DTB_synth_BioD"/>
</dbReference>
<dbReference type="CDD" id="cd03109">
    <property type="entry name" value="DTBS"/>
    <property type="match status" value="1"/>
</dbReference>
<dbReference type="NCBIfam" id="TIGR00347">
    <property type="entry name" value="bioD"/>
    <property type="match status" value="1"/>
</dbReference>
<feature type="active site" evidence="9">
    <location>
        <position position="32"/>
    </location>
</feature>
<comment type="catalytic activity">
    <reaction evidence="9">
        <text>(7R,8S)-7,8-diammoniononanoate + CO2 + ATP = (4R,5S)-dethiobiotin + ADP + phosphate + 3 H(+)</text>
        <dbReference type="Rhea" id="RHEA:15805"/>
        <dbReference type="ChEBI" id="CHEBI:15378"/>
        <dbReference type="ChEBI" id="CHEBI:16526"/>
        <dbReference type="ChEBI" id="CHEBI:30616"/>
        <dbReference type="ChEBI" id="CHEBI:43474"/>
        <dbReference type="ChEBI" id="CHEBI:149469"/>
        <dbReference type="ChEBI" id="CHEBI:149473"/>
        <dbReference type="ChEBI" id="CHEBI:456216"/>
        <dbReference type="EC" id="6.3.3.3"/>
    </reaction>
</comment>
<comment type="caution">
    <text evidence="9">Lacks conserved residue(s) required for the propagation of feature annotation.</text>
</comment>
<dbReference type="GO" id="GO:0004141">
    <property type="term" value="F:dethiobiotin synthase activity"/>
    <property type="evidence" value="ECO:0007669"/>
    <property type="project" value="UniProtKB-EC"/>
</dbReference>
<evidence type="ECO:0000256" key="7">
    <source>
        <dbReference type="ARBA" id="ARBA00022842"/>
    </source>
</evidence>
<feature type="binding site" evidence="9">
    <location>
        <begin position="12"/>
        <end position="17"/>
    </location>
    <ligand>
        <name>ATP</name>
        <dbReference type="ChEBI" id="CHEBI:30616"/>
    </ligand>
</feature>
<feature type="binding site" evidence="9">
    <location>
        <position position="96"/>
    </location>
    <ligand>
        <name>Mg(2+)</name>
        <dbReference type="ChEBI" id="CHEBI:18420"/>
    </ligand>
</feature>
<comment type="caution">
    <text evidence="10">The sequence shown here is derived from an EMBL/GenBank/DDBJ whole genome shotgun (WGS) entry which is preliminary data.</text>
</comment>
<evidence type="ECO:0000256" key="4">
    <source>
        <dbReference type="ARBA" id="ARBA00022741"/>
    </source>
</evidence>
<dbReference type="Gene3D" id="3.40.50.300">
    <property type="entry name" value="P-loop containing nucleotide triphosphate hydrolases"/>
    <property type="match status" value="1"/>
</dbReference>
<feature type="binding site" evidence="9">
    <location>
        <position position="43"/>
    </location>
    <ligand>
        <name>ATP</name>
        <dbReference type="ChEBI" id="CHEBI:30616"/>
    </ligand>
</feature>
<name>A0ABV3L6Q2_9RHOB</name>
<dbReference type="HAMAP" id="MF_00336">
    <property type="entry name" value="BioD"/>
    <property type="match status" value="1"/>
</dbReference>
<protein>
    <recommendedName>
        <fullName evidence="9">ATP-dependent dethiobiotin synthetase BioD</fullName>
        <ecNumber evidence="9">6.3.3.3</ecNumber>
    </recommendedName>
    <alternativeName>
        <fullName evidence="9">DTB synthetase</fullName>
        <shortName evidence="9">DTBS</shortName>
    </alternativeName>
    <alternativeName>
        <fullName evidence="9">Dethiobiotin synthase</fullName>
    </alternativeName>
</protein>
<keyword evidence="5 9" id="KW-0093">Biotin biosynthesis</keyword>
<evidence type="ECO:0000256" key="9">
    <source>
        <dbReference type="HAMAP-Rule" id="MF_00336"/>
    </source>
</evidence>
<dbReference type="PANTHER" id="PTHR43210">
    <property type="entry name" value="DETHIOBIOTIN SYNTHETASE"/>
    <property type="match status" value="1"/>
</dbReference>
<dbReference type="PIRSF" id="PIRSF006755">
    <property type="entry name" value="DTB_synth"/>
    <property type="match status" value="1"/>
</dbReference>
<evidence type="ECO:0000313" key="10">
    <source>
        <dbReference type="EMBL" id="MEV8466048.1"/>
    </source>
</evidence>
<keyword evidence="2 9" id="KW-0436">Ligase</keyword>
<feature type="binding site" evidence="9">
    <location>
        <position position="16"/>
    </location>
    <ligand>
        <name>Mg(2+)</name>
        <dbReference type="ChEBI" id="CHEBI:18420"/>
    </ligand>
</feature>
<dbReference type="EC" id="6.3.3.3" evidence="9"/>
<dbReference type="Proteomes" id="UP001553161">
    <property type="component" value="Unassembled WGS sequence"/>
</dbReference>
<evidence type="ECO:0000256" key="6">
    <source>
        <dbReference type="ARBA" id="ARBA00022840"/>
    </source>
</evidence>
<feature type="binding site" evidence="9">
    <location>
        <begin position="96"/>
        <end position="99"/>
    </location>
    <ligand>
        <name>ATP</name>
        <dbReference type="ChEBI" id="CHEBI:30616"/>
    </ligand>
</feature>
<comment type="cofactor">
    <cofactor evidence="9">
        <name>Mg(2+)</name>
        <dbReference type="ChEBI" id="CHEBI:18420"/>
    </cofactor>
</comment>
<dbReference type="RefSeq" id="WP_366191855.1">
    <property type="nucleotide sequence ID" value="NZ_JBFBVU010000003.1"/>
</dbReference>
<comment type="subcellular location">
    <subcellularLocation>
        <location evidence="9">Cytoplasm</location>
    </subcellularLocation>
</comment>
<proteinExistence type="inferred from homology"/>
<evidence type="ECO:0000256" key="8">
    <source>
        <dbReference type="ARBA" id="ARBA00047386"/>
    </source>
</evidence>
<keyword evidence="3 9" id="KW-0479">Metal-binding</keyword>
<feature type="binding site" evidence="9">
    <location>
        <position position="43"/>
    </location>
    <ligand>
        <name>Mg(2+)</name>
        <dbReference type="ChEBI" id="CHEBI:18420"/>
    </ligand>
</feature>
<keyword evidence="4 9" id="KW-0547">Nucleotide-binding</keyword>
<feature type="binding site" evidence="9">
    <location>
        <position position="36"/>
    </location>
    <ligand>
        <name>substrate</name>
    </ligand>
</feature>